<dbReference type="AlphaFoldDB" id="A0A2H1VRJ9"/>
<accession>A0A2H1VRJ9</accession>
<evidence type="ECO:0000313" key="1">
    <source>
        <dbReference type="EMBL" id="SOQ43427.1"/>
    </source>
</evidence>
<dbReference type="EMBL" id="ODYU01003998">
    <property type="protein sequence ID" value="SOQ43427.1"/>
    <property type="molecule type" value="Genomic_DNA"/>
</dbReference>
<reference evidence="1" key="1">
    <citation type="submission" date="2016-07" db="EMBL/GenBank/DDBJ databases">
        <authorList>
            <person name="Bretaudeau A."/>
        </authorList>
    </citation>
    <scope>NUCLEOTIDE SEQUENCE</scope>
    <source>
        <strain evidence="1">Rice</strain>
        <tissue evidence="1">Whole body</tissue>
    </source>
</reference>
<gene>
    <name evidence="1" type="ORF">SFRICE_019650</name>
</gene>
<organism evidence="1">
    <name type="scientific">Spodoptera frugiperda</name>
    <name type="common">Fall armyworm</name>
    <dbReference type="NCBI Taxonomy" id="7108"/>
    <lineage>
        <taxon>Eukaryota</taxon>
        <taxon>Metazoa</taxon>
        <taxon>Ecdysozoa</taxon>
        <taxon>Arthropoda</taxon>
        <taxon>Hexapoda</taxon>
        <taxon>Insecta</taxon>
        <taxon>Pterygota</taxon>
        <taxon>Neoptera</taxon>
        <taxon>Endopterygota</taxon>
        <taxon>Lepidoptera</taxon>
        <taxon>Glossata</taxon>
        <taxon>Ditrysia</taxon>
        <taxon>Noctuoidea</taxon>
        <taxon>Noctuidae</taxon>
        <taxon>Amphipyrinae</taxon>
        <taxon>Spodoptera</taxon>
    </lineage>
</organism>
<proteinExistence type="predicted"/>
<protein>
    <submittedName>
        <fullName evidence="1">SFRICE_019650</fullName>
    </submittedName>
</protein>
<name>A0A2H1VRJ9_SPOFR</name>
<sequence>MFRHELAGLTGVTPRPHRKSTWNNACVVFRCVSEVTGGPIPSFPIFPVPDSRTTTLKFLTPKKPATHLCVYGRSRPDTKHSLTAQLARWLGNWLPCNVSRVLDSRTEQHFSYHCIVLVNCLVDRVVANATSGQGISGSIPGSRKVLLGIFRIFDCTVGAVAGQLAAARRLAGSIPARSNSLCDPQIVVSGLSVICELNETLIEEEYRIRIIMIISDTRRL</sequence>